<dbReference type="RefSeq" id="WP_050054176.1">
    <property type="nucleotide sequence ID" value="NZ_CAQI01000032.1"/>
</dbReference>
<evidence type="ECO:0000313" key="9">
    <source>
        <dbReference type="EMBL" id="CCQ45170.1"/>
    </source>
</evidence>
<feature type="domain" description="Glycine transporter" evidence="8">
    <location>
        <begin position="11"/>
        <end position="83"/>
    </location>
</feature>
<feature type="domain" description="Glycine transporter" evidence="8">
    <location>
        <begin position="96"/>
        <end position="169"/>
    </location>
</feature>
<evidence type="ECO:0000256" key="6">
    <source>
        <dbReference type="ARBA" id="ARBA00023136"/>
    </source>
</evidence>
<comment type="subcellular location">
    <subcellularLocation>
        <location evidence="1">Cell membrane</location>
        <topology evidence="1">Multi-pass membrane protein</topology>
    </subcellularLocation>
</comment>
<dbReference type="InterPro" id="IPR005115">
    <property type="entry name" value="Gly_transporter"/>
</dbReference>
<dbReference type="Proteomes" id="UP000035722">
    <property type="component" value="Unassembled WGS sequence"/>
</dbReference>
<dbReference type="Pfam" id="PF03458">
    <property type="entry name" value="Gly_transporter"/>
    <property type="match status" value="2"/>
</dbReference>
<feature type="transmembrane region" description="Helical" evidence="7">
    <location>
        <begin position="68"/>
        <end position="84"/>
    </location>
</feature>
<comment type="caution">
    <text evidence="9">The sequence shown here is derived from an EMBL/GenBank/DDBJ whole genome shotgun (WGS) entry which is preliminary data.</text>
</comment>
<dbReference type="OrthoDB" id="9791874at2"/>
<keyword evidence="6 7" id="KW-0472">Membrane</keyword>
<evidence type="ECO:0000256" key="3">
    <source>
        <dbReference type="ARBA" id="ARBA00022475"/>
    </source>
</evidence>
<evidence type="ECO:0000256" key="5">
    <source>
        <dbReference type="ARBA" id="ARBA00022989"/>
    </source>
</evidence>
<proteinExistence type="inferred from homology"/>
<feature type="transmembrane region" description="Helical" evidence="7">
    <location>
        <begin position="96"/>
        <end position="115"/>
    </location>
</feature>
<dbReference type="STRING" id="861266.ARTSIC4J27_1103"/>
<keyword evidence="3" id="KW-1003">Cell membrane</keyword>
<gene>
    <name evidence="9" type="ORF">ARTSIC4J27_1103</name>
</gene>
<protein>
    <submittedName>
        <fullName evidence="9">UPF0126 domain protein</fullName>
    </submittedName>
</protein>
<dbReference type="PANTHER" id="PTHR30506">
    <property type="entry name" value="INNER MEMBRANE PROTEIN"/>
    <property type="match status" value="1"/>
</dbReference>
<keyword evidence="5 7" id="KW-1133">Transmembrane helix</keyword>
<evidence type="ECO:0000259" key="8">
    <source>
        <dbReference type="Pfam" id="PF03458"/>
    </source>
</evidence>
<feature type="transmembrane region" description="Helical" evidence="7">
    <location>
        <begin position="177"/>
        <end position="194"/>
    </location>
</feature>
<organism evidence="9 10">
    <name type="scientific">Pseudarthrobacter siccitolerans</name>
    <dbReference type="NCBI Taxonomy" id="861266"/>
    <lineage>
        <taxon>Bacteria</taxon>
        <taxon>Bacillati</taxon>
        <taxon>Actinomycetota</taxon>
        <taxon>Actinomycetes</taxon>
        <taxon>Micrococcales</taxon>
        <taxon>Micrococcaceae</taxon>
        <taxon>Pseudarthrobacter</taxon>
    </lineage>
</organism>
<dbReference type="EMBL" id="CAQI01000032">
    <property type="protein sequence ID" value="CCQ45170.1"/>
    <property type="molecule type" value="Genomic_DNA"/>
</dbReference>
<evidence type="ECO:0000313" key="10">
    <source>
        <dbReference type="Proteomes" id="UP000035722"/>
    </source>
</evidence>
<comment type="similarity">
    <text evidence="2">Belongs to the UPF0126 family.</text>
</comment>
<sequence>MTFPFDNAPVWLDLLGVFFFAVSGSLLAARKQIDIVGSLLLASLVGLGGGVIRDIILGVVPAAFTNPAYLVPPLLATVLVYFLFSSVQRYTSLLTLFDAGGLALFCMTGTLKALATGLNPVASVLLGVTSAVGGGLLRDVVANEVPELFNAKDIYALPAFLGAAMTAALSVLGVFNVLTAAVIAALVFTFRVLAWRRSWQAPLAVRGWHRAGPGNGESKGRN</sequence>
<dbReference type="GO" id="GO:0005886">
    <property type="term" value="C:plasma membrane"/>
    <property type="evidence" value="ECO:0007669"/>
    <property type="project" value="UniProtKB-SubCell"/>
</dbReference>
<dbReference type="AlphaFoldDB" id="A0A024GYY7"/>
<evidence type="ECO:0000256" key="2">
    <source>
        <dbReference type="ARBA" id="ARBA00008193"/>
    </source>
</evidence>
<keyword evidence="4 7" id="KW-0812">Transmembrane</keyword>
<evidence type="ECO:0000256" key="4">
    <source>
        <dbReference type="ARBA" id="ARBA00022692"/>
    </source>
</evidence>
<accession>A0A024GYY7</accession>
<dbReference type="PANTHER" id="PTHR30506:SF3">
    <property type="entry name" value="UPF0126 INNER MEMBRANE PROTEIN YADS-RELATED"/>
    <property type="match status" value="1"/>
</dbReference>
<name>A0A024GYY7_9MICC</name>
<feature type="transmembrane region" description="Helical" evidence="7">
    <location>
        <begin position="36"/>
        <end position="56"/>
    </location>
</feature>
<evidence type="ECO:0000256" key="1">
    <source>
        <dbReference type="ARBA" id="ARBA00004651"/>
    </source>
</evidence>
<feature type="transmembrane region" description="Helical" evidence="7">
    <location>
        <begin position="12"/>
        <end position="29"/>
    </location>
</feature>
<reference evidence="10" key="1">
    <citation type="journal article" date="2014" name="Genome Announc.">
        <title>Genome Sequence of Arthrobacter siccitolerans 4J27, a Xeroprotectant-Producing Desiccation-Tolerant Microorganism.</title>
        <authorList>
            <person name="Manzanera M."/>
            <person name="Santa-Cruz-Calvo L."/>
            <person name="Vilchez J.I."/>
            <person name="Garcia-Fontana C."/>
            <person name="Silva-Castro G.A."/>
            <person name="Calvo C."/>
            <person name="Gonzalez-Lopez J."/>
        </authorList>
    </citation>
    <scope>NUCLEOTIDE SEQUENCE [LARGE SCALE GENOMIC DNA]</scope>
    <source>
        <strain evidence="10">4J27</strain>
    </source>
</reference>
<keyword evidence="10" id="KW-1185">Reference proteome</keyword>
<evidence type="ECO:0000256" key="7">
    <source>
        <dbReference type="SAM" id="Phobius"/>
    </source>
</evidence>